<keyword evidence="1" id="KW-0677">Repeat</keyword>
<keyword evidence="5" id="KW-1185">Reference proteome</keyword>
<dbReference type="Proteomes" id="UP001345219">
    <property type="component" value="Chromosome 15"/>
</dbReference>
<dbReference type="Pfam" id="PF02493">
    <property type="entry name" value="MORN"/>
    <property type="match status" value="3"/>
</dbReference>
<evidence type="ECO:0000313" key="4">
    <source>
        <dbReference type="EMBL" id="KAK4758216.1"/>
    </source>
</evidence>
<dbReference type="SUPFAM" id="SSF82185">
    <property type="entry name" value="Histone H3 K4-specific methyltransferase SET7/9 N-terminal domain"/>
    <property type="match status" value="1"/>
</dbReference>
<sequence>MSPTKRHSSESIITTRSSLDLGPITVKEEEEDAGPWPKKMARFDWHRNENVMKTENQFVATPLGGSPYLLHSLTHLASMANEEDSKSPPEPRKEGLEEEELDLQNGENPGGSSDSESESDSDEEEEDEEEVEEGVVDAAGEADEVMKYIRPVDESVETEDTPEANFKRFNEILNSRWMRRQQEGEDRSYVFYEDRFDFPKDPERWREEDLKELWADAPVESTKPGWDPVWADEEDWDIVMDEIDAGGDPPIAPFYIPYRKPYPAIPDNNYDVSNPKAVIEELDRIEEFLKWVSYIFPDGSTYEGTVWDDLAHGKGVYEAEYGLVRYEGEWLQNNMEGHGVLEVDIPDIEPVPGSKLEAKMRAEGRIIARDYMSPEDREWLEMDIEDSIRLAGGAYEIPFYENNEWIKQFGQRPEKGRYRYAGQWKHGRMHGCGVYEVNERTVYGRFYFGELLEDSTGCDENVSALHSGIAEVAAAKARMFVNKPDGMVREDRGPYNDPQHPYFYEEEDAWMAPGFINQFYEVPEYWKRYVHDVDQERGMWLNSFYKAPLRLPMPAELEYWWSKDQNPEFILINKEPDPENDDPSQRYPEDPLILHTPTGRIINYVEDEEHGIRLFWQPPLKDGEEVDPSKAEFLPLGFDDFYGREVIEKRESFWKRFVVAAENACRPAFERFDKWIEEKKKDGEMKMKLIEKELDLIEAEICLEEAIEEMDEDLKMREKEEQMMVEMGLQEEREETFELAKDEKKGPADVEAAEEAEEEEVEEEEEEDSAPSSFGNVTDISKNGQKRNKPGDLPFATSSLGLYPSGFISAVPSTLQRSFAIWKQAWSRENASIPMDGSRISPCAVGTVTFPRVIHQIGNLKASKQEHLHLQKGITSDVSSSQLRSLSRIISSHTFSAQWQSRPSLSASRKSRSRLKEPRPSGSQWLHEPPDGELSRILSLHDQAYCRGYPMETLASAALGLICSSQQSGRHKRSYEHMNGNSKLPTCSFSFQLMS</sequence>
<dbReference type="PANTHER" id="PTHR43215">
    <property type="entry name" value="RADIAL SPOKE HEAD 1 HOMOLOG"/>
    <property type="match status" value="1"/>
</dbReference>
<feature type="compositionally biased region" description="Acidic residues" evidence="3">
    <location>
        <begin position="115"/>
        <end position="143"/>
    </location>
</feature>
<feature type="compositionally biased region" description="Acidic residues" evidence="3">
    <location>
        <begin position="751"/>
        <end position="769"/>
    </location>
</feature>
<evidence type="ECO:0000313" key="5">
    <source>
        <dbReference type="Proteomes" id="UP001345219"/>
    </source>
</evidence>
<evidence type="ECO:0008006" key="6">
    <source>
        <dbReference type="Google" id="ProtNLM"/>
    </source>
</evidence>
<evidence type="ECO:0000256" key="1">
    <source>
        <dbReference type="ARBA" id="ARBA00022737"/>
    </source>
</evidence>
<dbReference type="InterPro" id="IPR003409">
    <property type="entry name" value="MORN"/>
</dbReference>
<dbReference type="AlphaFoldDB" id="A0AAN7K1U2"/>
<dbReference type="SMART" id="SM00698">
    <property type="entry name" value="MORN"/>
    <property type="match status" value="3"/>
</dbReference>
<feature type="compositionally biased region" description="Basic and acidic residues" evidence="3">
    <location>
        <begin position="736"/>
        <end position="748"/>
    </location>
</feature>
<reference evidence="4 5" key="1">
    <citation type="journal article" date="2023" name="Hortic Res">
        <title>Pangenome of water caltrop reveals structural variations and asymmetric subgenome divergence after allopolyploidization.</title>
        <authorList>
            <person name="Zhang X."/>
            <person name="Chen Y."/>
            <person name="Wang L."/>
            <person name="Yuan Y."/>
            <person name="Fang M."/>
            <person name="Shi L."/>
            <person name="Lu R."/>
            <person name="Comes H.P."/>
            <person name="Ma Y."/>
            <person name="Chen Y."/>
            <person name="Huang G."/>
            <person name="Zhou Y."/>
            <person name="Zheng Z."/>
            <person name="Qiu Y."/>
        </authorList>
    </citation>
    <scope>NUCLEOTIDE SEQUENCE [LARGE SCALE GENOMIC DNA]</scope>
    <source>
        <tissue evidence="4">Roots</tissue>
    </source>
</reference>
<feature type="region of interest" description="Disordered" evidence="3">
    <location>
        <begin position="733"/>
        <end position="792"/>
    </location>
</feature>
<dbReference type="GO" id="GO:0016020">
    <property type="term" value="C:membrane"/>
    <property type="evidence" value="ECO:0007669"/>
    <property type="project" value="UniProtKB-ARBA"/>
</dbReference>
<feature type="region of interest" description="Disordered" evidence="3">
    <location>
        <begin position="74"/>
        <end position="145"/>
    </location>
</feature>
<evidence type="ECO:0000256" key="2">
    <source>
        <dbReference type="SAM" id="Coils"/>
    </source>
</evidence>
<organism evidence="4 5">
    <name type="scientific">Trapa incisa</name>
    <dbReference type="NCBI Taxonomy" id="236973"/>
    <lineage>
        <taxon>Eukaryota</taxon>
        <taxon>Viridiplantae</taxon>
        <taxon>Streptophyta</taxon>
        <taxon>Embryophyta</taxon>
        <taxon>Tracheophyta</taxon>
        <taxon>Spermatophyta</taxon>
        <taxon>Magnoliopsida</taxon>
        <taxon>eudicotyledons</taxon>
        <taxon>Gunneridae</taxon>
        <taxon>Pentapetalae</taxon>
        <taxon>rosids</taxon>
        <taxon>malvids</taxon>
        <taxon>Myrtales</taxon>
        <taxon>Lythraceae</taxon>
        <taxon>Trapa</taxon>
    </lineage>
</organism>
<feature type="region of interest" description="Disordered" evidence="3">
    <location>
        <begin position="1"/>
        <end position="37"/>
    </location>
</feature>
<protein>
    <recommendedName>
        <fullName evidence="6">Protein TIC 100</fullName>
    </recommendedName>
</protein>
<name>A0AAN7K1U2_9MYRT</name>
<feature type="compositionally biased region" description="Basic and acidic residues" evidence="3">
    <location>
        <begin position="83"/>
        <end position="95"/>
    </location>
</feature>
<gene>
    <name evidence="4" type="ORF">SAY87_019517</name>
</gene>
<dbReference type="Gene3D" id="2.20.110.10">
    <property type="entry name" value="Histone H3 K4-specific methyltransferase SET7/9 N-terminal domain"/>
    <property type="match status" value="1"/>
</dbReference>
<proteinExistence type="predicted"/>
<accession>A0AAN7K1U2</accession>
<keyword evidence="2" id="KW-0175">Coiled coil</keyword>
<dbReference type="EMBL" id="JAXIOK010000012">
    <property type="protein sequence ID" value="KAK4758216.1"/>
    <property type="molecule type" value="Genomic_DNA"/>
</dbReference>
<feature type="compositionally biased region" description="Polar residues" evidence="3">
    <location>
        <begin position="770"/>
        <end position="783"/>
    </location>
</feature>
<feature type="coiled-coil region" evidence="2">
    <location>
        <begin position="680"/>
        <end position="723"/>
    </location>
</feature>
<dbReference type="PANTHER" id="PTHR43215:SF13">
    <property type="entry name" value="PROTEIN TIC 100"/>
    <property type="match status" value="1"/>
</dbReference>
<evidence type="ECO:0000256" key="3">
    <source>
        <dbReference type="SAM" id="MobiDB-lite"/>
    </source>
</evidence>
<feature type="region of interest" description="Disordered" evidence="3">
    <location>
        <begin position="902"/>
        <end position="930"/>
    </location>
</feature>
<comment type="caution">
    <text evidence="4">The sequence shown here is derived from an EMBL/GenBank/DDBJ whole genome shotgun (WGS) entry which is preliminary data.</text>
</comment>